<dbReference type="Proteomes" id="UP001341840">
    <property type="component" value="Unassembled WGS sequence"/>
</dbReference>
<proteinExistence type="predicted"/>
<gene>
    <name evidence="1" type="ORF">PIB30_006718</name>
</gene>
<evidence type="ECO:0000313" key="2">
    <source>
        <dbReference type="Proteomes" id="UP001341840"/>
    </source>
</evidence>
<accession>A0ABU6S4U0</accession>
<name>A0ABU6S4U0_9FABA</name>
<keyword evidence="2" id="KW-1185">Reference proteome</keyword>
<sequence>MKVMEQQGLHRKLGCLIHLTLSLQHEDVLPTVDDNINEAGVEDKNAGVDVPPTVDEFVLEEAQPEPLAVIL</sequence>
<reference evidence="1 2" key="1">
    <citation type="journal article" date="2023" name="Plants (Basel)">
        <title>Bridging the Gap: Combining Genomics and Transcriptomics Approaches to Understand Stylosanthes scabra, an Orphan Legume from the Brazilian Caatinga.</title>
        <authorList>
            <person name="Ferreira-Neto J.R.C."/>
            <person name="da Silva M.D."/>
            <person name="Binneck E."/>
            <person name="de Melo N.F."/>
            <person name="da Silva R.H."/>
            <person name="de Melo A.L.T.M."/>
            <person name="Pandolfi V."/>
            <person name="Bustamante F.O."/>
            <person name="Brasileiro-Vidal A.C."/>
            <person name="Benko-Iseppon A.M."/>
        </authorList>
    </citation>
    <scope>NUCLEOTIDE SEQUENCE [LARGE SCALE GENOMIC DNA]</scope>
    <source>
        <tissue evidence="1">Leaves</tissue>
    </source>
</reference>
<organism evidence="1 2">
    <name type="scientific">Stylosanthes scabra</name>
    <dbReference type="NCBI Taxonomy" id="79078"/>
    <lineage>
        <taxon>Eukaryota</taxon>
        <taxon>Viridiplantae</taxon>
        <taxon>Streptophyta</taxon>
        <taxon>Embryophyta</taxon>
        <taxon>Tracheophyta</taxon>
        <taxon>Spermatophyta</taxon>
        <taxon>Magnoliopsida</taxon>
        <taxon>eudicotyledons</taxon>
        <taxon>Gunneridae</taxon>
        <taxon>Pentapetalae</taxon>
        <taxon>rosids</taxon>
        <taxon>fabids</taxon>
        <taxon>Fabales</taxon>
        <taxon>Fabaceae</taxon>
        <taxon>Papilionoideae</taxon>
        <taxon>50 kb inversion clade</taxon>
        <taxon>dalbergioids sensu lato</taxon>
        <taxon>Dalbergieae</taxon>
        <taxon>Pterocarpus clade</taxon>
        <taxon>Stylosanthes</taxon>
    </lineage>
</organism>
<evidence type="ECO:0000313" key="1">
    <source>
        <dbReference type="EMBL" id="MED6131098.1"/>
    </source>
</evidence>
<dbReference type="EMBL" id="JASCZI010060429">
    <property type="protein sequence ID" value="MED6131098.1"/>
    <property type="molecule type" value="Genomic_DNA"/>
</dbReference>
<comment type="caution">
    <text evidence="1">The sequence shown here is derived from an EMBL/GenBank/DDBJ whole genome shotgun (WGS) entry which is preliminary data.</text>
</comment>
<protein>
    <submittedName>
        <fullName evidence="1">Uncharacterized protein</fullName>
    </submittedName>
</protein>